<accession>K2MQA2</accession>
<keyword evidence="3" id="KW-0732">Signal</keyword>
<feature type="non-terminal residue" evidence="4">
    <location>
        <position position="257"/>
    </location>
</feature>
<reference evidence="4 5" key="1">
    <citation type="journal article" date="2012" name="BMC Genomics">
        <title>Comparative genomic analysis of human infective Trypanosoma cruzi lineages with the bat-restricted subspecies T. cruzi marinkellei.</title>
        <authorList>
            <person name="Franzen O."/>
            <person name="Talavera-Lopez C."/>
            <person name="Ochaya S."/>
            <person name="Butler C.E."/>
            <person name="Messenger L.A."/>
            <person name="Lewis M.D."/>
            <person name="Llewellyn M.S."/>
            <person name="Marinkelle C.J."/>
            <person name="Tyler K.M."/>
            <person name="Miles M.A."/>
            <person name="Andersson B."/>
        </authorList>
    </citation>
    <scope>NUCLEOTIDE SEQUENCE [LARGE SCALE GENOMIC DNA]</scope>
    <source>
        <strain evidence="4 5">B7</strain>
    </source>
</reference>
<feature type="region of interest" description="Disordered" evidence="1">
    <location>
        <begin position="107"/>
        <end position="257"/>
    </location>
</feature>
<evidence type="ECO:0000313" key="5">
    <source>
        <dbReference type="Proteomes" id="UP000007350"/>
    </source>
</evidence>
<dbReference type="InterPro" id="IPR022195">
    <property type="entry name" value="DUF3720"/>
</dbReference>
<evidence type="ECO:0000256" key="3">
    <source>
        <dbReference type="SAM" id="SignalP"/>
    </source>
</evidence>
<name>K2MQA2_TRYCR</name>
<feature type="transmembrane region" description="Helical" evidence="2">
    <location>
        <begin position="36"/>
        <end position="59"/>
    </location>
</feature>
<feature type="compositionally biased region" description="Basic and acidic residues" evidence="1">
    <location>
        <begin position="173"/>
        <end position="183"/>
    </location>
</feature>
<dbReference type="Proteomes" id="UP000007350">
    <property type="component" value="Unassembled WGS sequence"/>
</dbReference>
<keyword evidence="2" id="KW-0812">Transmembrane</keyword>
<protein>
    <submittedName>
        <fullName evidence="4">Mucin-associated surface protein (MASP), putative</fullName>
    </submittedName>
</protein>
<gene>
    <name evidence="4" type="ORF">MOQ_008448</name>
</gene>
<organism evidence="4 5">
    <name type="scientific">Trypanosoma cruzi marinkellei</name>
    <dbReference type="NCBI Taxonomy" id="85056"/>
    <lineage>
        <taxon>Eukaryota</taxon>
        <taxon>Discoba</taxon>
        <taxon>Euglenozoa</taxon>
        <taxon>Kinetoplastea</taxon>
        <taxon>Metakinetoplastina</taxon>
        <taxon>Trypanosomatida</taxon>
        <taxon>Trypanosomatidae</taxon>
        <taxon>Trypanosoma</taxon>
        <taxon>Schizotrypanum</taxon>
    </lineage>
</organism>
<dbReference type="Pfam" id="PF12517">
    <property type="entry name" value="DUF3720"/>
    <property type="match status" value="1"/>
</dbReference>
<evidence type="ECO:0000313" key="4">
    <source>
        <dbReference type="EMBL" id="EKF27819.1"/>
    </source>
</evidence>
<keyword evidence="5" id="KW-1185">Reference proteome</keyword>
<feature type="compositionally biased region" description="Basic and acidic residues" evidence="1">
    <location>
        <begin position="237"/>
        <end position="248"/>
    </location>
</feature>
<keyword evidence="2" id="KW-1133">Transmembrane helix</keyword>
<evidence type="ECO:0000256" key="2">
    <source>
        <dbReference type="SAM" id="Phobius"/>
    </source>
</evidence>
<dbReference type="AlphaFoldDB" id="K2MQA2"/>
<keyword evidence="2" id="KW-0472">Membrane</keyword>
<sequence>MGRCVWLCDFSLLFFCVLFTGLLVCAEGYTQVTGVVAMMMTGRVLLVCALCVLWCGAVFGHAMDDYCDGGGGNVLRHTSNGGNDGVSLKTDGRLLSTRMGLIKGVEASEGELGVDDPNPLDKGNSLDESKGDGVAGSGGGGVAGPPAAAALVPPNPGGPDTGEQGKTVVVDTEGARHTEDTKNESGTNPKKSKIDDSSSSPPGSPTTKGVKEPALKSNFGGSQPSEDKEKEEEEDEDRRSKSDSREAVVEEETKELK</sequence>
<dbReference type="EMBL" id="AHKC01017356">
    <property type="protein sequence ID" value="EKF27819.1"/>
    <property type="molecule type" value="Genomic_DNA"/>
</dbReference>
<feature type="chain" id="PRO_5003861464" evidence="3">
    <location>
        <begin position="29"/>
        <end position="257"/>
    </location>
</feature>
<comment type="caution">
    <text evidence="4">The sequence shown here is derived from an EMBL/GenBank/DDBJ whole genome shotgun (WGS) entry which is preliminary data.</text>
</comment>
<feature type="compositionally biased region" description="Low complexity" evidence="1">
    <location>
        <begin position="197"/>
        <end position="208"/>
    </location>
</feature>
<feature type="compositionally biased region" description="Gly residues" evidence="1">
    <location>
        <begin position="133"/>
        <end position="143"/>
    </location>
</feature>
<evidence type="ECO:0000256" key="1">
    <source>
        <dbReference type="SAM" id="MobiDB-lite"/>
    </source>
</evidence>
<feature type="signal peptide" evidence="3">
    <location>
        <begin position="1"/>
        <end position="28"/>
    </location>
</feature>
<proteinExistence type="predicted"/>